<dbReference type="Gene3D" id="3.40.50.410">
    <property type="entry name" value="von Willebrand factor, type A domain"/>
    <property type="match status" value="1"/>
</dbReference>
<comment type="caution">
    <text evidence="2">The sequence shown here is derived from an EMBL/GenBank/DDBJ whole genome shotgun (WGS) entry which is preliminary data.</text>
</comment>
<dbReference type="AlphaFoldDB" id="A0ABD0LJP4"/>
<name>A0ABD0LJP4_9CAEN</name>
<sequence length="452" mass="50656">MTGSRDITSVGAGLRSQRACARSQFVKSWSLLSPERSVDPSPPALEFSVTTVMRYRALLLVAALSGLAFAPCFDKVMDLFFVLDSSSSIYVEDYKQELQFLREVVTRFDISRDDTRIGALTFSDDFQVGFDLDRYRTKGELLAAIDERNLPYRTGVTNTDAAIRYVRTNQAFRDDITKVIVVITDGGSRSPGATAREAQLARDAGFYLAVVGVGQYLEEQEWRNIASDPDSEFIFNITNFRFLESLKDSMPRRVCLLPPIILGGECGVTRDADILFLAAPNGINDALDVLTDLPDDFRFKDRLQVQYIMDACENAVDRGFQGTDRYCDRFGNALETTENTYVDLLSRLRDAARTMRTERDANQVAVLFVDDQSLQANRFGILREARNIATFDGIQIVVVDLGVRQFGNFVSGLAQNPDDVIDYFAQGQSQSRRRLLDRICENINGFGVVQPV</sequence>
<feature type="domain" description="VWFA" evidence="1">
    <location>
        <begin position="78"/>
        <end position="250"/>
    </location>
</feature>
<reference evidence="2 3" key="1">
    <citation type="journal article" date="2023" name="Sci. Data">
        <title>Genome assembly of the Korean intertidal mud-creeper Batillaria attramentaria.</title>
        <authorList>
            <person name="Patra A.K."/>
            <person name="Ho P.T."/>
            <person name="Jun S."/>
            <person name="Lee S.J."/>
            <person name="Kim Y."/>
            <person name="Won Y.J."/>
        </authorList>
    </citation>
    <scope>NUCLEOTIDE SEQUENCE [LARGE SCALE GENOMIC DNA]</scope>
    <source>
        <strain evidence="2">Wonlab-2016</strain>
    </source>
</reference>
<dbReference type="Proteomes" id="UP001519460">
    <property type="component" value="Unassembled WGS sequence"/>
</dbReference>
<organism evidence="2 3">
    <name type="scientific">Batillaria attramentaria</name>
    <dbReference type="NCBI Taxonomy" id="370345"/>
    <lineage>
        <taxon>Eukaryota</taxon>
        <taxon>Metazoa</taxon>
        <taxon>Spiralia</taxon>
        <taxon>Lophotrochozoa</taxon>
        <taxon>Mollusca</taxon>
        <taxon>Gastropoda</taxon>
        <taxon>Caenogastropoda</taxon>
        <taxon>Sorbeoconcha</taxon>
        <taxon>Cerithioidea</taxon>
        <taxon>Batillariidae</taxon>
        <taxon>Batillaria</taxon>
    </lineage>
</organism>
<dbReference type="Pfam" id="PF00092">
    <property type="entry name" value="VWA"/>
    <property type="match status" value="1"/>
</dbReference>
<evidence type="ECO:0000259" key="1">
    <source>
        <dbReference type="PROSITE" id="PS50234"/>
    </source>
</evidence>
<evidence type="ECO:0000313" key="2">
    <source>
        <dbReference type="EMBL" id="KAK7499742.1"/>
    </source>
</evidence>
<dbReference type="InterPro" id="IPR050525">
    <property type="entry name" value="ECM_Assembly_Org"/>
</dbReference>
<accession>A0ABD0LJP4</accession>
<dbReference type="InterPro" id="IPR036465">
    <property type="entry name" value="vWFA_dom_sf"/>
</dbReference>
<dbReference type="PANTHER" id="PTHR24020">
    <property type="entry name" value="COLLAGEN ALPHA"/>
    <property type="match status" value="1"/>
</dbReference>
<dbReference type="PANTHER" id="PTHR24020:SF84">
    <property type="entry name" value="VWFA DOMAIN-CONTAINING PROTEIN"/>
    <property type="match status" value="1"/>
</dbReference>
<keyword evidence="3" id="KW-1185">Reference proteome</keyword>
<dbReference type="EMBL" id="JACVVK020000042">
    <property type="protein sequence ID" value="KAK7499742.1"/>
    <property type="molecule type" value="Genomic_DNA"/>
</dbReference>
<dbReference type="PRINTS" id="PR00453">
    <property type="entry name" value="VWFADOMAIN"/>
</dbReference>
<gene>
    <name evidence="2" type="ORF">BaRGS_00009083</name>
</gene>
<dbReference type="SUPFAM" id="SSF53300">
    <property type="entry name" value="vWA-like"/>
    <property type="match status" value="1"/>
</dbReference>
<dbReference type="CDD" id="cd01450">
    <property type="entry name" value="vWFA_subfamily_ECM"/>
    <property type="match status" value="1"/>
</dbReference>
<dbReference type="InterPro" id="IPR002035">
    <property type="entry name" value="VWF_A"/>
</dbReference>
<proteinExistence type="predicted"/>
<protein>
    <recommendedName>
        <fullName evidence="1">VWFA domain-containing protein</fullName>
    </recommendedName>
</protein>
<evidence type="ECO:0000313" key="3">
    <source>
        <dbReference type="Proteomes" id="UP001519460"/>
    </source>
</evidence>
<dbReference type="PROSITE" id="PS50234">
    <property type="entry name" value="VWFA"/>
    <property type="match status" value="1"/>
</dbReference>
<dbReference type="SMART" id="SM00327">
    <property type="entry name" value="VWA"/>
    <property type="match status" value="1"/>
</dbReference>